<dbReference type="PANTHER" id="PTHR47993:SF395">
    <property type="entry name" value="JACALIN-RELATED LECTIN 37-RELATED"/>
    <property type="match status" value="1"/>
</dbReference>
<gene>
    <name evidence="2" type="ORF">EUTSA_v10023157mg</name>
</gene>
<dbReference type="KEGG" id="eus:EUTSA_v10023157mg"/>
<evidence type="ECO:0000259" key="1">
    <source>
        <dbReference type="Pfam" id="PF07734"/>
    </source>
</evidence>
<dbReference type="Gramene" id="ESQ50907">
    <property type="protein sequence ID" value="ESQ50907"/>
    <property type="gene ID" value="EUTSA_v10023157mg"/>
</dbReference>
<sequence length="288" mass="33753">IPASSLKRLQTTCKRWNSLFKENKLIYLDFFHCDGLLLCTTRNNKPLVCNPWLGKTRWIKLETGDKKTYSTFALGYANKKTCRSYKILSQWICYEINDRVFGFHIYDFTSDSWRVFNAPNVRSFITRCCGVSLKGNTYWLVRDDIDHSIFLLSFDFTRERFRRLSIPPPLSRDRELSVLTKHINYPEVEIWVTKKIDIQAEFSWSKSFAVDLHHTPGGCVFVYTTLLIDEEKRVALCCNVSGGNKVYGFGKDGEYYTDTPVLEYKNKPFSFYCCPFIFDYVPRLVPIQ</sequence>
<dbReference type="EMBL" id="KI517392">
    <property type="protein sequence ID" value="ESQ50907.1"/>
    <property type="molecule type" value="Genomic_DNA"/>
</dbReference>
<reference evidence="2 3" key="1">
    <citation type="journal article" date="2013" name="Front. Plant Sci.">
        <title>The Reference Genome of the Halophytic Plant Eutrema salsugineum.</title>
        <authorList>
            <person name="Yang R."/>
            <person name="Jarvis D.E."/>
            <person name="Chen H."/>
            <person name="Beilstein M.A."/>
            <person name="Grimwood J."/>
            <person name="Jenkins J."/>
            <person name="Shu S."/>
            <person name="Prochnik S."/>
            <person name="Xin M."/>
            <person name="Ma C."/>
            <person name="Schmutz J."/>
            <person name="Wing R.A."/>
            <person name="Mitchell-Olds T."/>
            <person name="Schumaker K.S."/>
            <person name="Wang X."/>
        </authorList>
    </citation>
    <scope>NUCLEOTIDE SEQUENCE [LARGE SCALE GENOMIC DNA]</scope>
</reference>
<keyword evidence="3" id="KW-1185">Reference proteome</keyword>
<dbReference type="Proteomes" id="UP000030689">
    <property type="component" value="Unassembled WGS sequence"/>
</dbReference>
<feature type="non-terminal residue" evidence="2">
    <location>
        <position position="1"/>
    </location>
</feature>
<dbReference type="PANTHER" id="PTHR47993">
    <property type="entry name" value="OS09G0372900 PROTEIN-RELATED"/>
    <property type="match status" value="1"/>
</dbReference>
<dbReference type="Pfam" id="PF07734">
    <property type="entry name" value="FBA_1"/>
    <property type="match status" value="1"/>
</dbReference>
<dbReference type="InterPro" id="IPR050233">
    <property type="entry name" value="A_thaliana_F-box"/>
</dbReference>
<dbReference type="NCBIfam" id="TIGR01640">
    <property type="entry name" value="F_box_assoc_1"/>
    <property type="match status" value="1"/>
</dbReference>
<dbReference type="AlphaFoldDB" id="V4M795"/>
<organism evidence="2 3">
    <name type="scientific">Eutrema salsugineum</name>
    <name type="common">Saltwater cress</name>
    <name type="synonym">Sisymbrium salsugineum</name>
    <dbReference type="NCBI Taxonomy" id="72664"/>
    <lineage>
        <taxon>Eukaryota</taxon>
        <taxon>Viridiplantae</taxon>
        <taxon>Streptophyta</taxon>
        <taxon>Embryophyta</taxon>
        <taxon>Tracheophyta</taxon>
        <taxon>Spermatophyta</taxon>
        <taxon>Magnoliopsida</taxon>
        <taxon>eudicotyledons</taxon>
        <taxon>Gunneridae</taxon>
        <taxon>Pentapetalae</taxon>
        <taxon>rosids</taxon>
        <taxon>malvids</taxon>
        <taxon>Brassicales</taxon>
        <taxon>Brassicaceae</taxon>
        <taxon>Eutremeae</taxon>
        <taxon>Eutrema</taxon>
    </lineage>
</organism>
<name>V4M795_EUTSA</name>
<dbReference type="InterPro" id="IPR017451">
    <property type="entry name" value="F-box-assoc_interact_dom"/>
</dbReference>
<proteinExistence type="predicted"/>
<evidence type="ECO:0000313" key="3">
    <source>
        <dbReference type="Proteomes" id="UP000030689"/>
    </source>
</evidence>
<protein>
    <recommendedName>
        <fullName evidence="1">F-box associated beta-propeller type 1 domain-containing protein</fullName>
    </recommendedName>
</protein>
<evidence type="ECO:0000313" key="2">
    <source>
        <dbReference type="EMBL" id="ESQ50907.1"/>
    </source>
</evidence>
<dbReference type="InterPro" id="IPR006527">
    <property type="entry name" value="F-box-assoc_dom_typ1"/>
</dbReference>
<dbReference type="STRING" id="72664.V4M795"/>
<feature type="domain" description="F-box associated beta-propeller type 1" evidence="1">
    <location>
        <begin position="23"/>
        <end position="287"/>
    </location>
</feature>
<accession>V4M795</accession>